<accession>A0ABR0S8B6</accession>
<dbReference type="Pfam" id="PF08493">
    <property type="entry name" value="AflR"/>
    <property type="match status" value="1"/>
</dbReference>
<feature type="region of interest" description="Disordered" evidence="6">
    <location>
        <begin position="159"/>
        <end position="217"/>
    </location>
</feature>
<gene>
    <name evidence="8" type="ORF">PT974_12515</name>
</gene>
<keyword evidence="1" id="KW-0479">Metal-binding</keyword>
<name>A0ABR0S8B6_9HYPO</name>
<keyword evidence="9" id="KW-1185">Reference proteome</keyword>
<dbReference type="Pfam" id="PF00172">
    <property type="entry name" value="Zn_clus"/>
    <property type="match status" value="1"/>
</dbReference>
<dbReference type="InterPro" id="IPR013700">
    <property type="entry name" value="AflR"/>
</dbReference>
<dbReference type="Gene3D" id="4.10.240.10">
    <property type="entry name" value="Zn(2)-C6 fungal-type DNA-binding domain"/>
    <property type="match status" value="1"/>
</dbReference>
<evidence type="ECO:0000256" key="6">
    <source>
        <dbReference type="SAM" id="MobiDB-lite"/>
    </source>
</evidence>
<sequence length="446" mass="47234">MNMDVLPTPRRPETFRASCDNCAKSKVRCGKQQPRCQRCIQRGTVCGYSLSQRSRKRTHSAPMADGQSQQQHLPQHQSGHGSDRATPTPGDGNSPISLQPTTDGLFVDLESLTNGGGSTDALGSAAAASFSWLSEPITSVPKDLDMTDMLSLAEEVTLGGGTPSGFGSATTVVFEDHKSPGGGTTGSSSTGGGSNGSPVQHHQHHQHHHHHHHSQQHCSSALLSTLQDLGIPSASCTGGFAATQSLGTVLKASRSALDGALNVASCSCTPNANVALLVTSVVFRILCWYDAILQSSPGSYNNGCNNNNNNSDSSAASTDGDEADDLSGWPRAYLHGRAARFSPTRDFVDAAHHTSSNGPGVYVPPITIGAYELDVEDQARMIVHIVLSELAKMNRLLDGFSKKFCRKGSASLGEDNKSQLHVALEMFLRNKHSLTVLAAREKLDGK</sequence>
<dbReference type="PROSITE" id="PS00463">
    <property type="entry name" value="ZN2_CY6_FUNGAL_1"/>
    <property type="match status" value="1"/>
</dbReference>
<feature type="domain" description="Zn(2)-C6 fungal-type" evidence="7">
    <location>
        <begin position="18"/>
        <end position="48"/>
    </location>
</feature>
<dbReference type="SUPFAM" id="SSF57701">
    <property type="entry name" value="Zn2/Cys6 DNA-binding domain"/>
    <property type="match status" value="1"/>
</dbReference>
<dbReference type="PANTHER" id="PTHR31069">
    <property type="entry name" value="OLEATE-ACTIVATED TRANSCRIPTION FACTOR 1-RELATED"/>
    <property type="match status" value="1"/>
</dbReference>
<proteinExistence type="predicted"/>
<feature type="compositionally biased region" description="Low complexity" evidence="6">
    <location>
        <begin position="66"/>
        <end position="80"/>
    </location>
</feature>
<evidence type="ECO:0000256" key="1">
    <source>
        <dbReference type="ARBA" id="ARBA00022723"/>
    </source>
</evidence>
<evidence type="ECO:0000313" key="9">
    <source>
        <dbReference type="Proteomes" id="UP001338125"/>
    </source>
</evidence>
<dbReference type="CDD" id="cd00067">
    <property type="entry name" value="GAL4"/>
    <property type="match status" value="1"/>
</dbReference>
<feature type="region of interest" description="Disordered" evidence="6">
    <location>
        <begin position="50"/>
        <end position="101"/>
    </location>
</feature>
<evidence type="ECO:0000313" key="8">
    <source>
        <dbReference type="EMBL" id="KAK5988363.1"/>
    </source>
</evidence>
<dbReference type="PRINTS" id="PR00755">
    <property type="entry name" value="AFLATOXINBRP"/>
</dbReference>
<keyword evidence="2" id="KW-0805">Transcription regulation</keyword>
<keyword evidence="3" id="KW-0238">DNA-binding</keyword>
<evidence type="ECO:0000256" key="4">
    <source>
        <dbReference type="ARBA" id="ARBA00023163"/>
    </source>
</evidence>
<reference evidence="8 9" key="1">
    <citation type="submission" date="2024-01" db="EMBL/GenBank/DDBJ databases">
        <title>Complete genome of Cladobotryum mycophilum ATHUM6906.</title>
        <authorList>
            <person name="Christinaki A.C."/>
            <person name="Myridakis A.I."/>
            <person name="Kouvelis V.N."/>
        </authorList>
    </citation>
    <scope>NUCLEOTIDE SEQUENCE [LARGE SCALE GENOMIC DNA]</scope>
    <source>
        <strain evidence="8 9">ATHUM6906</strain>
    </source>
</reference>
<organism evidence="8 9">
    <name type="scientific">Cladobotryum mycophilum</name>
    <dbReference type="NCBI Taxonomy" id="491253"/>
    <lineage>
        <taxon>Eukaryota</taxon>
        <taxon>Fungi</taxon>
        <taxon>Dikarya</taxon>
        <taxon>Ascomycota</taxon>
        <taxon>Pezizomycotina</taxon>
        <taxon>Sordariomycetes</taxon>
        <taxon>Hypocreomycetidae</taxon>
        <taxon>Hypocreales</taxon>
        <taxon>Hypocreaceae</taxon>
        <taxon>Cladobotryum</taxon>
    </lineage>
</organism>
<keyword evidence="5" id="KW-0539">Nucleus</keyword>
<evidence type="ECO:0000259" key="7">
    <source>
        <dbReference type="PROSITE" id="PS50048"/>
    </source>
</evidence>
<keyword evidence="4" id="KW-0804">Transcription</keyword>
<dbReference type="PROSITE" id="PS50048">
    <property type="entry name" value="ZN2_CY6_FUNGAL_2"/>
    <property type="match status" value="1"/>
</dbReference>
<dbReference type="InterPro" id="IPR050675">
    <property type="entry name" value="OAF3"/>
</dbReference>
<feature type="compositionally biased region" description="Gly residues" evidence="6">
    <location>
        <begin position="180"/>
        <end position="195"/>
    </location>
</feature>
<dbReference type="PANTHER" id="PTHR31069:SF32">
    <property type="entry name" value="ARGININE METABOLISM REGULATION PROTEIN II"/>
    <property type="match status" value="1"/>
</dbReference>
<evidence type="ECO:0000256" key="3">
    <source>
        <dbReference type="ARBA" id="ARBA00023125"/>
    </source>
</evidence>
<dbReference type="EMBL" id="JAVFKD010000016">
    <property type="protein sequence ID" value="KAK5988363.1"/>
    <property type="molecule type" value="Genomic_DNA"/>
</dbReference>
<dbReference type="InterPro" id="IPR036864">
    <property type="entry name" value="Zn2-C6_fun-type_DNA-bd_sf"/>
</dbReference>
<feature type="compositionally biased region" description="Basic residues" evidence="6">
    <location>
        <begin position="201"/>
        <end position="215"/>
    </location>
</feature>
<dbReference type="Proteomes" id="UP001338125">
    <property type="component" value="Unassembled WGS sequence"/>
</dbReference>
<evidence type="ECO:0000256" key="5">
    <source>
        <dbReference type="ARBA" id="ARBA00023242"/>
    </source>
</evidence>
<evidence type="ECO:0000256" key="2">
    <source>
        <dbReference type="ARBA" id="ARBA00023015"/>
    </source>
</evidence>
<dbReference type="SMART" id="SM00066">
    <property type="entry name" value="GAL4"/>
    <property type="match status" value="1"/>
</dbReference>
<comment type="caution">
    <text evidence="8">The sequence shown here is derived from an EMBL/GenBank/DDBJ whole genome shotgun (WGS) entry which is preliminary data.</text>
</comment>
<dbReference type="InterPro" id="IPR001138">
    <property type="entry name" value="Zn2Cys6_DnaBD"/>
</dbReference>
<protein>
    <submittedName>
        <fullName evidence="8">Aurofusarin biosynthesis regulatory protein aurR1</fullName>
    </submittedName>
</protein>